<dbReference type="GO" id="GO:0008955">
    <property type="term" value="F:peptidoglycan glycosyltransferase activity"/>
    <property type="evidence" value="ECO:0007669"/>
    <property type="project" value="UniProtKB-EC"/>
</dbReference>
<dbReference type="KEGG" id="pma:Pro_0423"/>
<keyword evidence="10" id="KW-0511">Multifunctional enzyme</keyword>
<dbReference type="Gene3D" id="1.10.3810.10">
    <property type="entry name" value="Biosynthetic peptidoglycan transglycosylase-like"/>
    <property type="match status" value="1"/>
</dbReference>
<dbReference type="InterPro" id="IPR012338">
    <property type="entry name" value="Beta-lactam/transpept-like"/>
</dbReference>
<dbReference type="AlphaFoldDB" id="Q7VDF4"/>
<evidence type="ECO:0000256" key="3">
    <source>
        <dbReference type="ARBA" id="ARBA00022645"/>
    </source>
</evidence>
<evidence type="ECO:0000256" key="2">
    <source>
        <dbReference type="ARBA" id="ARBA00007739"/>
    </source>
</evidence>
<dbReference type="EMBL" id="AE017126">
    <property type="protein sequence ID" value="AAP99469.1"/>
    <property type="molecule type" value="Genomic_DNA"/>
</dbReference>
<organism evidence="16 17">
    <name type="scientific">Prochlorococcus marinus (strain SARG / CCMP1375 / SS120)</name>
    <dbReference type="NCBI Taxonomy" id="167539"/>
    <lineage>
        <taxon>Bacteria</taxon>
        <taxon>Bacillati</taxon>
        <taxon>Cyanobacteriota</taxon>
        <taxon>Cyanophyceae</taxon>
        <taxon>Synechococcales</taxon>
        <taxon>Prochlorococcaceae</taxon>
        <taxon>Prochlorococcus</taxon>
    </lineage>
</organism>
<dbReference type="PANTHER" id="PTHR32282">
    <property type="entry name" value="BINDING PROTEIN TRANSPEPTIDASE, PUTATIVE-RELATED"/>
    <property type="match status" value="1"/>
</dbReference>
<feature type="domain" description="Penicillin-binding protein transpeptidase" evidence="14">
    <location>
        <begin position="319"/>
        <end position="556"/>
    </location>
</feature>
<dbReference type="OrthoDB" id="9766909at2"/>
<dbReference type="RefSeq" id="WP_011124578.1">
    <property type="nucleotide sequence ID" value="NC_005042.1"/>
</dbReference>
<comment type="similarity">
    <text evidence="1">In the C-terminal section; belongs to the transpeptidase family.</text>
</comment>
<comment type="catalytic activity">
    <reaction evidence="12">
        <text>Preferential cleavage: (Ac)2-L-Lys-D-Ala-|-D-Ala. Also transpeptidation of peptidyl-alanyl moieties that are N-acyl substituents of D-alanine.</text>
        <dbReference type="EC" id="3.4.16.4"/>
    </reaction>
</comment>
<dbReference type="Proteomes" id="UP000001420">
    <property type="component" value="Chromosome"/>
</dbReference>
<accession>Q7VDF4</accession>
<keyword evidence="5" id="KW-0328">Glycosyltransferase</keyword>
<protein>
    <submittedName>
        <fullName evidence="16">Membrane carboxypeptidase (Penicillin-binding protein)</fullName>
    </submittedName>
</protein>
<keyword evidence="3 16" id="KW-0121">Carboxypeptidase</keyword>
<reference evidence="16 17" key="1">
    <citation type="journal article" date="2003" name="Proc. Natl. Acad. Sci. U.S.A.">
        <title>Genome sequence of the cyanobacterium Prochlorococcus marinus SS120, a nearly minimal oxyphototrophic genome.</title>
        <authorList>
            <person name="Dufresne A."/>
            <person name="Salanoubat M."/>
            <person name="Partensky F."/>
            <person name="Artiguenave F."/>
            <person name="Axmann I.M."/>
            <person name="Barbe V."/>
            <person name="Duprat S."/>
            <person name="Galperin M.Y."/>
            <person name="Koonin E.V."/>
            <person name="Le Gall F."/>
            <person name="Makarova K.S."/>
            <person name="Ostrowski M."/>
            <person name="Oztas S."/>
            <person name="Robert C."/>
            <person name="Rogozin I.B."/>
            <person name="Scanlan D.J."/>
            <person name="Tandeau de Marsac N."/>
            <person name="Weissenbach J."/>
            <person name="Wincker P."/>
            <person name="Wolf Y.I."/>
            <person name="Hess W.R."/>
        </authorList>
    </citation>
    <scope>NUCLEOTIDE SEQUENCE [LARGE SCALE GENOMIC DNA]</scope>
    <source>
        <strain evidence="17">SARG / CCMP1375 / SS120</strain>
    </source>
</reference>
<evidence type="ECO:0000259" key="14">
    <source>
        <dbReference type="Pfam" id="PF00905"/>
    </source>
</evidence>
<dbReference type="InterPro" id="IPR050396">
    <property type="entry name" value="Glycosyltr_51/Transpeptidase"/>
</dbReference>
<dbReference type="GO" id="GO:0030288">
    <property type="term" value="C:outer membrane-bounded periplasmic space"/>
    <property type="evidence" value="ECO:0007669"/>
    <property type="project" value="TreeGrafter"/>
</dbReference>
<dbReference type="InterPro" id="IPR036950">
    <property type="entry name" value="PBP_transglycosylase"/>
</dbReference>
<dbReference type="Pfam" id="PF00912">
    <property type="entry name" value="Transgly"/>
    <property type="match status" value="1"/>
</dbReference>
<dbReference type="CAZy" id="GT51">
    <property type="family name" value="Glycosyltransferase Family 51"/>
</dbReference>
<comment type="similarity">
    <text evidence="2">In the N-terminal section; belongs to the glycosyltransferase 51 family.</text>
</comment>
<evidence type="ECO:0000256" key="11">
    <source>
        <dbReference type="ARBA" id="ARBA00023316"/>
    </source>
</evidence>
<keyword evidence="6" id="KW-0808">Transferase</keyword>
<evidence type="ECO:0000313" key="16">
    <source>
        <dbReference type="EMBL" id="AAP99469.1"/>
    </source>
</evidence>
<sequence>MNVEFRNWLFITTGTLAIGSLTAISEGFISKSIDSFLPPSNKVNVFSRPRTIEFFSSKGEIIQKRGPVTREKMTSGAMPQIVKDAFISAEDRRFYKHEGVDFWSISRALMANINEKSLVEGGSTITQQLARIIFLNQDRTITRKLKEIALAFKLERNLTKEEIIEQYLNNVYLGSSAYGISDAAWVYFQKDPSELTLEEAALIAGLAPAPSLYSPLVNTNLALKRRDIVLKKMRLENFISDSELLTALSSPLNLKPAAPKFIKSKAPFFTSYVEQKLPHLLSKEQMEIGGLKIYTSIILDWQSKAREITKTQSPDNAEGAIVSIEPSTGLIRVLIGGKNYNKNQFNRATQALRSPGSTFKVFPYSAAISEGYKPEDILFDTPRCWYGYCPKNFGNKYFGEISLVNSFSNSLNTIAVDLLSKVGFKKVISIANRLGVGNERKLGHYYPLAIGAYEETVLNMTAAYAGITNRGVYHKPSPIKEIRGPDNKVIWSQRANNNKGTRALDVDVADTMNWMLKKVVSEGSGFAASMEGREVAGKTGTSEGARDLWFIGSVPQLTTGIWFGKDDNEEIKGSSGDAALAWKKFMKGIDKDLLLSDFPERPSSP</sequence>
<evidence type="ECO:0000256" key="8">
    <source>
        <dbReference type="ARBA" id="ARBA00022960"/>
    </source>
</evidence>
<evidence type="ECO:0000256" key="6">
    <source>
        <dbReference type="ARBA" id="ARBA00022679"/>
    </source>
</evidence>
<evidence type="ECO:0000256" key="13">
    <source>
        <dbReference type="ARBA" id="ARBA00049902"/>
    </source>
</evidence>
<dbReference type="FunFam" id="1.10.3810.10:FF:000001">
    <property type="entry name" value="Penicillin-binding protein 1A"/>
    <property type="match status" value="1"/>
</dbReference>
<dbReference type="GO" id="GO:0008658">
    <property type="term" value="F:penicillin binding"/>
    <property type="evidence" value="ECO:0007669"/>
    <property type="project" value="InterPro"/>
</dbReference>
<dbReference type="STRING" id="167539.Pro_0423"/>
<gene>
    <name evidence="16" type="primary">mrcB</name>
    <name evidence="16" type="ordered locus">Pro_0423</name>
</gene>
<dbReference type="SUPFAM" id="SSF53955">
    <property type="entry name" value="Lysozyme-like"/>
    <property type="match status" value="1"/>
</dbReference>
<dbReference type="PATRIC" id="fig|167539.5.peg.433"/>
<evidence type="ECO:0000256" key="7">
    <source>
        <dbReference type="ARBA" id="ARBA00022801"/>
    </source>
</evidence>
<dbReference type="InterPro" id="IPR001460">
    <property type="entry name" value="PCN-bd_Tpept"/>
</dbReference>
<dbReference type="EnsemblBacteria" id="AAP99469">
    <property type="protein sequence ID" value="AAP99469"/>
    <property type="gene ID" value="Pro_0423"/>
</dbReference>
<evidence type="ECO:0000256" key="10">
    <source>
        <dbReference type="ARBA" id="ARBA00023268"/>
    </source>
</evidence>
<dbReference type="InterPro" id="IPR001264">
    <property type="entry name" value="Glyco_trans_51"/>
</dbReference>
<dbReference type="Gene3D" id="3.40.710.10">
    <property type="entry name" value="DD-peptidase/beta-lactamase superfamily"/>
    <property type="match status" value="1"/>
</dbReference>
<dbReference type="GO" id="GO:0006508">
    <property type="term" value="P:proteolysis"/>
    <property type="evidence" value="ECO:0007669"/>
    <property type="project" value="UniProtKB-KW"/>
</dbReference>
<dbReference type="HOGENOM" id="CLU_006354_2_7_3"/>
<dbReference type="GO" id="GO:0009252">
    <property type="term" value="P:peptidoglycan biosynthetic process"/>
    <property type="evidence" value="ECO:0007669"/>
    <property type="project" value="UniProtKB-KW"/>
</dbReference>
<dbReference type="InterPro" id="IPR023346">
    <property type="entry name" value="Lysozyme-like_dom_sf"/>
</dbReference>
<dbReference type="GO" id="GO:0071555">
    <property type="term" value="P:cell wall organization"/>
    <property type="evidence" value="ECO:0007669"/>
    <property type="project" value="UniProtKB-KW"/>
</dbReference>
<evidence type="ECO:0000256" key="9">
    <source>
        <dbReference type="ARBA" id="ARBA00022984"/>
    </source>
</evidence>
<dbReference type="SUPFAM" id="SSF56601">
    <property type="entry name" value="beta-lactamase/transpeptidase-like"/>
    <property type="match status" value="1"/>
</dbReference>
<dbReference type="eggNOG" id="COG0744">
    <property type="taxonomic scope" value="Bacteria"/>
</dbReference>
<feature type="domain" description="Glycosyl transferase family 51" evidence="15">
    <location>
        <begin position="60"/>
        <end position="233"/>
    </location>
</feature>
<evidence type="ECO:0000256" key="1">
    <source>
        <dbReference type="ARBA" id="ARBA00007090"/>
    </source>
</evidence>
<keyword evidence="9" id="KW-0573">Peptidoglycan synthesis</keyword>
<dbReference type="GO" id="GO:0009002">
    <property type="term" value="F:serine-type D-Ala-D-Ala carboxypeptidase activity"/>
    <property type="evidence" value="ECO:0007669"/>
    <property type="project" value="UniProtKB-EC"/>
</dbReference>
<evidence type="ECO:0000256" key="12">
    <source>
        <dbReference type="ARBA" id="ARBA00034000"/>
    </source>
</evidence>
<keyword evidence="4" id="KW-0645">Protease</keyword>
<dbReference type="Pfam" id="PF00905">
    <property type="entry name" value="Transpeptidase"/>
    <property type="match status" value="1"/>
</dbReference>
<comment type="catalytic activity">
    <reaction evidence="13">
        <text>[GlcNAc-(1-&gt;4)-Mur2Ac(oyl-L-Ala-gamma-D-Glu-L-Lys-D-Ala-D-Ala)](n)-di-trans,octa-cis-undecaprenyl diphosphate + beta-D-GlcNAc-(1-&gt;4)-Mur2Ac(oyl-L-Ala-gamma-D-Glu-L-Lys-D-Ala-D-Ala)-di-trans,octa-cis-undecaprenyl diphosphate = [GlcNAc-(1-&gt;4)-Mur2Ac(oyl-L-Ala-gamma-D-Glu-L-Lys-D-Ala-D-Ala)](n+1)-di-trans,octa-cis-undecaprenyl diphosphate + di-trans,octa-cis-undecaprenyl diphosphate + H(+)</text>
        <dbReference type="Rhea" id="RHEA:23708"/>
        <dbReference type="Rhea" id="RHEA-COMP:9602"/>
        <dbReference type="Rhea" id="RHEA-COMP:9603"/>
        <dbReference type="ChEBI" id="CHEBI:15378"/>
        <dbReference type="ChEBI" id="CHEBI:58405"/>
        <dbReference type="ChEBI" id="CHEBI:60033"/>
        <dbReference type="ChEBI" id="CHEBI:78435"/>
        <dbReference type="EC" id="2.4.99.28"/>
    </reaction>
</comment>
<evidence type="ECO:0000256" key="5">
    <source>
        <dbReference type="ARBA" id="ARBA00022676"/>
    </source>
</evidence>
<dbReference type="PANTHER" id="PTHR32282:SF31">
    <property type="entry name" value="PEPTIDOGLYCAN GLYCOSYLTRANSFERASE"/>
    <property type="match status" value="1"/>
</dbReference>
<keyword evidence="11" id="KW-0961">Cell wall biogenesis/degradation</keyword>
<dbReference type="NCBIfam" id="TIGR02074">
    <property type="entry name" value="PBP_1a_fam"/>
    <property type="match status" value="1"/>
</dbReference>
<dbReference type="GO" id="GO:0008360">
    <property type="term" value="P:regulation of cell shape"/>
    <property type="evidence" value="ECO:0007669"/>
    <property type="project" value="UniProtKB-KW"/>
</dbReference>
<keyword evidence="8" id="KW-0133">Cell shape</keyword>
<proteinExistence type="inferred from homology"/>
<keyword evidence="17" id="KW-1185">Reference proteome</keyword>
<evidence type="ECO:0000313" key="17">
    <source>
        <dbReference type="Proteomes" id="UP000001420"/>
    </source>
</evidence>
<name>Q7VDF4_PROMA</name>
<evidence type="ECO:0000256" key="4">
    <source>
        <dbReference type="ARBA" id="ARBA00022670"/>
    </source>
</evidence>
<evidence type="ECO:0000259" key="15">
    <source>
        <dbReference type="Pfam" id="PF00912"/>
    </source>
</evidence>
<keyword evidence="7" id="KW-0378">Hydrolase</keyword>